<evidence type="ECO:0000313" key="1">
    <source>
        <dbReference type="EMBL" id="SNR85663.1"/>
    </source>
</evidence>
<accession>A0A238ZSK8</accession>
<reference evidence="1 2" key="1">
    <citation type="submission" date="2017-06" db="EMBL/GenBank/DDBJ databases">
        <authorList>
            <person name="Kim H.J."/>
            <person name="Triplett B.A."/>
        </authorList>
    </citation>
    <scope>NUCLEOTIDE SEQUENCE [LARGE SCALE GENOMIC DNA]</scope>
    <source>
        <strain evidence="1 2">SCA</strain>
    </source>
</reference>
<protein>
    <submittedName>
        <fullName evidence="1">Uncharacterized protein</fullName>
    </submittedName>
</protein>
<keyword evidence="2" id="KW-1185">Reference proteome</keyword>
<dbReference type="AlphaFoldDB" id="A0A238ZSK8"/>
<proteinExistence type="predicted"/>
<organism evidence="1 2">
    <name type="scientific">Anaerovirgula multivorans</name>
    <dbReference type="NCBI Taxonomy" id="312168"/>
    <lineage>
        <taxon>Bacteria</taxon>
        <taxon>Bacillati</taxon>
        <taxon>Bacillota</taxon>
        <taxon>Clostridia</taxon>
        <taxon>Peptostreptococcales</taxon>
        <taxon>Natronincolaceae</taxon>
        <taxon>Anaerovirgula</taxon>
    </lineage>
</organism>
<name>A0A238ZSK8_9FIRM</name>
<sequence length="72" mass="8403">MAQIIGGEDDMEKPLPKKIKIVRVIRATFWYSKSIGIVLGVVGTWRENYLTDYMNKRGLYMVDFEDCEIVEE</sequence>
<gene>
    <name evidence="1" type="ORF">SAMN05446037_100142</name>
</gene>
<dbReference type="Proteomes" id="UP000198304">
    <property type="component" value="Unassembled WGS sequence"/>
</dbReference>
<evidence type="ECO:0000313" key="2">
    <source>
        <dbReference type="Proteomes" id="UP000198304"/>
    </source>
</evidence>
<dbReference type="EMBL" id="FZOJ01000001">
    <property type="protein sequence ID" value="SNR85663.1"/>
    <property type="molecule type" value="Genomic_DNA"/>
</dbReference>